<feature type="transmembrane region" description="Helical" evidence="1">
    <location>
        <begin position="191"/>
        <end position="216"/>
    </location>
</feature>
<sequence>MRKGSYIIAFFVVLIAFILVSPAVLDLLSPADIIARQNILSQVRPDWLVVRSAEVLHTRIVILYGLSQRCERQITRIPGPNGGERYVYTDFECRDFPMKVRDRCEQENASFCAAWSSARYLNELAVWCAAVTLVAIAFGVTTHSRRRRIWRVVAGLVLLHFAFQVAAFGIVTDMYRRNEYPTFEHARVGPAYIFNVLAWILSLLVGVAVITTGVAADKGHRWAAGRRPYHPISDVVFD</sequence>
<evidence type="ECO:0000313" key="3">
    <source>
        <dbReference type="Proteomes" id="UP001063166"/>
    </source>
</evidence>
<reference evidence="2" key="1">
    <citation type="submission" date="2022-07" db="EMBL/GenBank/DDBJ databases">
        <title>The genome of Lyophyllum shimeji provides insight into the initial evolution of ectomycorrhizal fungal genome.</title>
        <authorList>
            <person name="Kobayashi Y."/>
            <person name="Shibata T."/>
            <person name="Hirakawa H."/>
            <person name="Shigenobu S."/>
            <person name="Nishiyama T."/>
            <person name="Yamada A."/>
            <person name="Hasebe M."/>
            <person name="Kawaguchi M."/>
        </authorList>
    </citation>
    <scope>NUCLEOTIDE SEQUENCE</scope>
    <source>
        <strain evidence="2">AT787</strain>
    </source>
</reference>
<accession>A0A9P3PKN0</accession>
<name>A0A9P3PKN0_LYOSH</name>
<organism evidence="2 3">
    <name type="scientific">Lyophyllum shimeji</name>
    <name type="common">Hon-shimeji</name>
    <name type="synonym">Tricholoma shimeji</name>
    <dbReference type="NCBI Taxonomy" id="47721"/>
    <lineage>
        <taxon>Eukaryota</taxon>
        <taxon>Fungi</taxon>
        <taxon>Dikarya</taxon>
        <taxon>Basidiomycota</taxon>
        <taxon>Agaricomycotina</taxon>
        <taxon>Agaricomycetes</taxon>
        <taxon>Agaricomycetidae</taxon>
        <taxon>Agaricales</taxon>
        <taxon>Tricholomatineae</taxon>
        <taxon>Lyophyllaceae</taxon>
        <taxon>Lyophyllum</taxon>
    </lineage>
</organism>
<evidence type="ECO:0000313" key="2">
    <source>
        <dbReference type="EMBL" id="GLB37067.1"/>
    </source>
</evidence>
<protein>
    <submittedName>
        <fullName evidence="2">Uncharacterized protein</fullName>
    </submittedName>
</protein>
<dbReference type="Proteomes" id="UP001063166">
    <property type="component" value="Unassembled WGS sequence"/>
</dbReference>
<comment type="caution">
    <text evidence="2">The sequence shown here is derived from an EMBL/GenBank/DDBJ whole genome shotgun (WGS) entry which is preliminary data.</text>
</comment>
<dbReference type="AlphaFoldDB" id="A0A9P3PKN0"/>
<feature type="transmembrane region" description="Helical" evidence="1">
    <location>
        <begin position="124"/>
        <end position="142"/>
    </location>
</feature>
<keyword evidence="3" id="KW-1185">Reference proteome</keyword>
<dbReference type="EMBL" id="BRPK01000004">
    <property type="protein sequence ID" value="GLB37067.1"/>
    <property type="molecule type" value="Genomic_DNA"/>
</dbReference>
<proteinExistence type="predicted"/>
<dbReference type="OrthoDB" id="61370at2759"/>
<feature type="transmembrane region" description="Helical" evidence="1">
    <location>
        <begin position="7"/>
        <end position="25"/>
    </location>
</feature>
<gene>
    <name evidence="2" type="ORF">LshimejAT787_0401180</name>
</gene>
<feature type="transmembrane region" description="Helical" evidence="1">
    <location>
        <begin position="149"/>
        <end position="171"/>
    </location>
</feature>
<dbReference type="Gene3D" id="1.20.140.150">
    <property type="match status" value="1"/>
</dbReference>
<keyword evidence="1" id="KW-0812">Transmembrane</keyword>
<keyword evidence="1" id="KW-1133">Transmembrane helix</keyword>
<keyword evidence="1" id="KW-0472">Membrane</keyword>
<evidence type="ECO:0000256" key="1">
    <source>
        <dbReference type="SAM" id="Phobius"/>
    </source>
</evidence>